<evidence type="ECO:0000313" key="2">
    <source>
        <dbReference type="EMBL" id="MBB2499652.1"/>
    </source>
</evidence>
<dbReference type="EMBL" id="PJMY01000003">
    <property type="protein sequence ID" value="PKV92189.1"/>
    <property type="molecule type" value="Genomic_DNA"/>
</dbReference>
<comment type="caution">
    <text evidence="3">The sequence shown here is derived from an EMBL/GenBank/DDBJ whole genome shotgun (WGS) entry which is preliminary data.</text>
</comment>
<keyword evidence="1" id="KW-0812">Transmembrane</keyword>
<accession>A0A2N3WEE2</accession>
<dbReference type="AlphaFoldDB" id="A0A2N3WEE2"/>
<evidence type="ECO:0000313" key="3">
    <source>
        <dbReference type="EMBL" id="PKV92189.1"/>
    </source>
</evidence>
<keyword evidence="1" id="KW-0472">Membrane</keyword>
<evidence type="ECO:0000256" key="1">
    <source>
        <dbReference type="SAM" id="Phobius"/>
    </source>
</evidence>
<protein>
    <submittedName>
        <fullName evidence="3">Uncharacterized protein</fullName>
    </submittedName>
</protein>
<organism evidence="3 4">
    <name type="scientific">Amycolatopsis echigonensis</name>
    <dbReference type="NCBI Taxonomy" id="2576905"/>
    <lineage>
        <taxon>Bacteria</taxon>
        <taxon>Bacillati</taxon>
        <taxon>Actinomycetota</taxon>
        <taxon>Actinomycetes</taxon>
        <taxon>Pseudonocardiales</taxon>
        <taxon>Pseudonocardiaceae</taxon>
        <taxon>Amycolatopsis</taxon>
    </lineage>
</organism>
<reference evidence="3 4" key="1">
    <citation type="submission" date="2017-12" db="EMBL/GenBank/DDBJ databases">
        <title>Sequencing the genomes of 1000 Actinobacteria strains.</title>
        <authorList>
            <person name="Klenk H.-P."/>
        </authorList>
    </citation>
    <scope>NUCLEOTIDE SEQUENCE [LARGE SCALE GENOMIC DNA]</scope>
    <source>
        <strain evidence="3 4">DSM 45165</strain>
    </source>
</reference>
<name>A0A2N3WEE2_9PSEU</name>
<accession>A0A8E2B2X9</accession>
<dbReference type="Proteomes" id="UP000550260">
    <property type="component" value="Unassembled WGS sequence"/>
</dbReference>
<evidence type="ECO:0000313" key="4">
    <source>
        <dbReference type="Proteomes" id="UP000233750"/>
    </source>
</evidence>
<sequence length="67" mass="7323">MSVFDVLEQHGPWRLAAFAVSVLLFLALGLLRTPFVAVAWLLRGLQTGLDKRITTCFAGPLTPEPVT</sequence>
<dbReference type="EMBL" id="JACJHR010000012">
    <property type="protein sequence ID" value="MBB2499652.1"/>
    <property type="molecule type" value="Genomic_DNA"/>
</dbReference>
<keyword evidence="1" id="KW-1133">Transmembrane helix</keyword>
<gene>
    <name evidence="3" type="ORF">ATK30_2985</name>
    <name evidence="2" type="ORF">H5411_11010</name>
</gene>
<dbReference type="Proteomes" id="UP000233750">
    <property type="component" value="Unassembled WGS sequence"/>
</dbReference>
<dbReference type="RefSeq" id="WP_101436073.1">
    <property type="nucleotide sequence ID" value="NZ_JACJHR010000012.1"/>
</dbReference>
<evidence type="ECO:0000313" key="5">
    <source>
        <dbReference type="Proteomes" id="UP000550260"/>
    </source>
</evidence>
<feature type="transmembrane region" description="Helical" evidence="1">
    <location>
        <begin position="15"/>
        <end position="42"/>
    </location>
</feature>
<reference evidence="2 5" key="2">
    <citation type="submission" date="2020-08" db="EMBL/GenBank/DDBJ databases">
        <title>Amycolatopsis echigonensis JCM 21831.</title>
        <authorList>
            <person name="Tedsree N."/>
            <person name="Kuncharoen N."/>
            <person name="Likhitwitayawuid K."/>
            <person name="Tanasupawat S."/>
        </authorList>
    </citation>
    <scope>NUCLEOTIDE SEQUENCE [LARGE SCALE GENOMIC DNA]</scope>
    <source>
        <strain evidence="2 5">JCM 21831</strain>
    </source>
</reference>
<keyword evidence="4" id="KW-1185">Reference proteome</keyword>
<proteinExistence type="predicted"/>